<evidence type="ECO:0000256" key="1">
    <source>
        <dbReference type="ARBA" id="ARBA00022723"/>
    </source>
</evidence>
<evidence type="ECO:0000256" key="5">
    <source>
        <dbReference type="SAM" id="MobiDB-lite"/>
    </source>
</evidence>
<proteinExistence type="predicted"/>
<dbReference type="KEGG" id="aprc:113866362"/>
<dbReference type="PANTHER" id="PTHR32166">
    <property type="entry name" value="OSJNBA0013A04.12 PROTEIN"/>
    <property type="match status" value="1"/>
</dbReference>
<organism evidence="7 8">
    <name type="scientific">Abrus precatorius</name>
    <name type="common">Indian licorice</name>
    <name type="synonym">Glycine abrus</name>
    <dbReference type="NCBI Taxonomy" id="3816"/>
    <lineage>
        <taxon>Eukaryota</taxon>
        <taxon>Viridiplantae</taxon>
        <taxon>Streptophyta</taxon>
        <taxon>Embryophyta</taxon>
        <taxon>Tracheophyta</taxon>
        <taxon>Spermatophyta</taxon>
        <taxon>Magnoliopsida</taxon>
        <taxon>eudicotyledons</taxon>
        <taxon>Gunneridae</taxon>
        <taxon>Pentapetalae</taxon>
        <taxon>rosids</taxon>
        <taxon>fabids</taxon>
        <taxon>Fabales</taxon>
        <taxon>Fabaceae</taxon>
        <taxon>Papilionoideae</taxon>
        <taxon>50 kb inversion clade</taxon>
        <taxon>NPAAA clade</taxon>
        <taxon>indigoferoid/millettioid clade</taxon>
        <taxon>Abreae</taxon>
        <taxon>Abrus</taxon>
    </lineage>
</organism>
<evidence type="ECO:0000256" key="3">
    <source>
        <dbReference type="ARBA" id="ARBA00022833"/>
    </source>
</evidence>
<feature type="compositionally biased region" description="Low complexity" evidence="5">
    <location>
        <begin position="1"/>
        <end position="17"/>
    </location>
</feature>
<accession>A0A8B8LLB2</accession>
<feature type="region of interest" description="Disordered" evidence="5">
    <location>
        <begin position="1"/>
        <end position="21"/>
    </location>
</feature>
<dbReference type="InterPro" id="IPR007021">
    <property type="entry name" value="DUF659"/>
</dbReference>
<dbReference type="PROSITE" id="PS50808">
    <property type="entry name" value="ZF_BED"/>
    <property type="match status" value="1"/>
</dbReference>
<dbReference type="SUPFAM" id="SSF53098">
    <property type="entry name" value="Ribonuclease H-like"/>
    <property type="match status" value="1"/>
</dbReference>
<dbReference type="InterPro" id="IPR003656">
    <property type="entry name" value="Znf_BED"/>
</dbReference>
<evidence type="ECO:0000256" key="4">
    <source>
        <dbReference type="PROSITE-ProRule" id="PRU00027"/>
    </source>
</evidence>
<evidence type="ECO:0000313" key="8">
    <source>
        <dbReference type="RefSeq" id="XP_027357050.1"/>
    </source>
</evidence>
<dbReference type="Pfam" id="PF02892">
    <property type="entry name" value="zf-BED"/>
    <property type="match status" value="1"/>
</dbReference>
<evidence type="ECO:0000256" key="2">
    <source>
        <dbReference type="ARBA" id="ARBA00022771"/>
    </source>
</evidence>
<dbReference type="AlphaFoldDB" id="A0A8B8LLB2"/>
<feature type="domain" description="BED-type" evidence="6">
    <location>
        <begin position="15"/>
        <end position="72"/>
    </location>
</feature>
<keyword evidence="7" id="KW-1185">Reference proteome</keyword>
<protein>
    <submittedName>
        <fullName evidence="8">Uncharacterized protein LOC113866362</fullName>
    </submittedName>
</protein>
<dbReference type="OrthoDB" id="2012664at2759"/>
<evidence type="ECO:0000259" key="6">
    <source>
        <dbReference type="PROSITE" id="PS50808"/>
    </source>
</evidence>
<keyword evidence="1" id="KW-0479">Metal-binding</keyword>
<dbReference type="RefSeq" id="XP_027357050.1">
    <property type="nucleotide sequence ID" value="XM_027501249.1"/>
</dbReference>
<keyword evidence="3" id="KW-0862">Zinc</keyword>
<sequence>MAQHKSSSNCSRTSNRSDPGWKYAHSVKDGDTNNIVCNFCGKVMSAGITRVKQHLIGKKCNVKACPKCPEEVRKEIETYQKEKKNQNNFEMPNVRSFEGISYDVSEDEEDTQTRSVAIGNQKGPMDLFCRKPESAIEKRKKEKLRQTNIRERCDKEAKARVHQYIARFWYQAGLSFNLIKMKSFQEMLTVVGAFGPNLPAPSYHDIRVPLLKKELEYTDSLMKDHKEQWSKHGCSIMSDAWTDRKQRCLINFLVNSPTGTMFVRSNDGSNFVKTGEKLFEMLDALVEEIGEDKVVQVITDNGSNYVLAGKMLEAKRPHLYWTPCAAHCIDLMLEDIGKLPLIKKTIQRGISVVGFIYSHSSTLSLLRNFTNKRELVRHAVTRFATSFLSLERLHQEKENLRKMFTSEEWCKNKISKEAKGKQATKILLNPVFWNNVVYTLKIMAPLVRVLCLVDGERRPAMGYIYEAMEKSKEAIMKSFKNNESKYKDVLAIIDNRWTCQLHCPLHAAGHILNPEFYYDNPQIEFDLEVTDGLYDCIKRLVPSRDVQQSILLELPIYKSGGGLFGSDFAKSQRKSIAPGNSSNFSIF</sequence>
<dbReference type="GO" id="GO:0003677">
    <property type="term" value="F:DNA binding"/>
    <property type="evidence" value="ECO:0007669"/>
    <property type="project" value="InterPro"/>
</dbReference>
<dbReference type="Proteomes" id="UP000694853">
    <property type="component" value="Unplaced"/>
</dbReference>
<dbReference type="GO" id="GO:0008270">
    <property type="term" value="F:zinc ion binding"/>
    <property type="evidence" value="ECO:0007669"/>
    <property type="project" value="UniProtKB-KW"/>
</dbReference>
<dbReference type="PANTHER" id="PTHR32166:SF74">
    <property type="entry name" value="OS05G0256350 PROTEIN"/>
    <property type="match status" value="1"/>
</dbReference>
<dbReference type="GeneID" id="113866362"/>
<dbReference type="Pfam" id="PF04937">
    <property type="entry name" value="DUF659"/>
    <property type="match status" value="1"/>
</dbReference>
<name>A0A8B8LLB2_ABRPR</name>
<keyword evidence="2 4" id="KW-0863">Zinc-finger</keyword>
<reference evidence="7" key="1">
    <citation type="journal article" date="2019" name="Toxins">
        <title>Detection of Abrin-Like and Prepropulchellin-Like Toxin Genes and Transcripts Using Whole Genome Sequencing and Full-Length Transcript Sequencing of Abrus precatorius.</title>
        <authorList>
            <person name="Hovde B.T."/>
            <person name="Daligault H.E."/>
            <person name="Hanschen E.R."/>
            <person name="Kunde Y.A."/>
            <person name="Johnson M.B."/>
            <person name="Starkenburg S.R."/>
            <person name="Johnson S.L."/>
        </authorList>
    </citation>
    <scope>NUCLEOTIDE SEQUENCE [LARGE SCALE GENOMIC DNA]</scope>
</reference>
<dbReference type="InterPro" id="IPR012337">
    <property type="entry name" value="RNaseH-like_sf"/>
</dbReference>
<reference evidence="8" key="2">
    <citation type="submission" date="2025-08" db="UniProtKB">
        <authorList>
            <consortium name="RefSeq"/>
        </authorList>
    </citation>
    <scope>IDENTIFICATION</scope>
    <source>
        <tissue evidence="8">Young leaves</tissue>
    </source>
</reference>
<evidence type="ECO:0000313" key="7">
    <source>
        <dbReference type="Proteomes" id="UP000694853"/>
    </source>
</evidence>
<gene>
    <name evidence="8" type="primary">LOC113866362</name>
</gene>